<dbReference type="EMBL" id="PYMJ01000020">
    <property type="protein sequence ID" value="PSU46572.1"/>
    <property type="molecule type" value="Genomic_DNA"/>
</dbReference>
<name>A0A2T3JCJ9_9GAMM</name>
<evidence type="ECO:0000313" key="2">
    <source>
        <dbReference type="Proteomes" id="UP000240987"/>
    </source>
</evidence>
<reference evidence="1 2" key="1">
    <citation type="submission" date="2018-01" db="EMBL/GenBank/DDBJ databases">
        <title>Whole genome sequencing of Histamine producing bacteria.</title>
        <authorList>
            <person name="Butler K."/>
        </authorList>
    </citation>
    <scope>NUCLEOTIDE SEQUENCE [LARGE SCALE GENOMIC DNA]</scope>
    <source>
        <strain evidence="1 2">JCM 12947</strain>
    </source>
</reference>
<evidence type="ECO:0000313" key="1">
    <source>
        <dbReference type="EMBL" id="PSU46572.1"/>
    </source>
</evidence>
<comment type="caution">
    <text evidence="1">The sequence shown here is derived from an EMBL/GenBank/DDBJ whole genome shotgun (WGS) entry which is preliminary data.</text>
</comment>
<keyword evidence="2" id="KW-1185">Reference proteome</keyword>
<protein>
    <recommendedName>
        <fullName evidence="3">Zn-ribbon motif protein</fullName>
    </recommendedName>
</protein>
<dbReference type="Proteomes" id="UP000240987">
    <property type="component" value="Unassembled WGS sequence"/>
</dbReference>
<dbReference type="RefSeq" id="WP_107243938.1">
    <property type="nucleotide sequence ID" value="NZ_PYMJ01000020.1"/>
</dbReference>
<proteinExistence type="predicted"/>
<organism evidence="1 2">
    <name type="scientific">Photobacterium frigidiphilum</name>
    <dbReference type="NCBI Taxonomy" id="264736"/>
    <lineage>
        <taxon>Bacteria</taxon>
        <taxon>Pseudomonadati</taxon>
        <taxon>Pseudomonadota</taxon>
        <taxon>Gammaproteobacteria</taxon>
        <taxon>Vibrionales</taxon>
        <taxon>Vibrionaceae</taxon>
        <taxon>Photobacterium</taxon>
    </lineage>
</organism>
<accession>A0A2T3JCJ9</accession>
<sequence length="83" mass="9069">MAKPNKKGPTKTVDVLCAGCKTQLFKYRKGGKGALVKCFKERITKDFTNEPCVCPSCKVQFARDTLVRGTPAYKIIGGKVTAK</sequence>
<gene>
    <name evidence="1" type="ORF">C9J12_17820</name>
</gene>
<evidence type="ECO:0008006" key="3">
    <source>
        <dbReference type="Google" id="ProtNLM"/>
    </source>
</evidence>
<dbReference type="OrthoDB" id="6106106at2"/>
<dbReference type="AlphaFoldDB" id="A0A2T3JCJ9"/>